<dbReference type="InterPro" id="IPR001748">
    <property type="entry name" value="BUD31"/>
</dbReference>
<feature type="compositionally biased region" description="Low complexity" evidence="4">
    <location>
        <begin position="149"/>
        <end position="165"/>
    </location>
</feature>
<dbReference type="EMBL" id="JAVFKY010000005">
    <property type="protein sequence ID" value="KAK5575420.1"/>
    <property type="molecule type" value="Genomic_DNA"/>
</dbReference>
<feature type="region of interest" description="Disordered" evidence="4">
    <location>
        <begin position="149"/>
        <end position="189"/>
    </location>
</feature>
<gene>
    <name evidence="5" type="ORF">RB653_006553</name>
</gene>
<dbReference type="PANTHER" id="PTHR19411">
    <property type="entry name" value="PROTEIN BUD31-RELATED"/>
    <property type="match status" value="1"/>
</dbReference>
<evidence type="ECO:0000256" key="3">
    <source>
        <dbReference type="ARBA" id="ARBA00023242"/>
    </source>
</evidence>
<dbReference type="AlphaFoldDB" id="A0AAN7YWA9"/>
<evidence type="ECO:0000313" key="5">
    <source>
        <dbReference type="EMBL" id="KAK5575420.1"/>
    </source>
</evidence>
<comment type="caution">
    <text evidence="5">The sequence shown here is derived from an EMBL/GenBank/DDBJ whole genome shotgun (WGS) entry which is preliminary data.</text>
</comment>
<evidence type="ECO:0000256" key="1">
    <source>
        <dbReference type="ARBA" id="ARBA00004123"/>
    </source>
</evidence>
<sequence>MPKIKTSRKKYPKGWDIISSTLDEFDLKMREAEANPHEGKRKSESNWPIFRIHHQRTRYVYEKFYKNKEISREVYEFCLSEGYADKNLIAKWKKLGYERLCCLKCIQDLSHVCICRVPPKDLDKGTVLECVSCGCKGCATGSGSNRNNNDGDSVVVGDNNNNNKNSEIDADQKNQTNENNNETESENES</sequence>
<reference evidence="5 6" key="1">
    <citation type="submission" date="2023-11" db="EMBL/GenBank/DDBJ databases">
        <title>Dfirmibasis_genome.</title>
        <authorList>
            <person name="Edelbroek B."/>
            <person name="Kjellin J."/>
            <person name="Jerlstrom-Hultqvist J."/>
            <person name="Soderbom F."/>
        </authorList>
    </citation>
    <scope>NUCLEOTIDE SEQUENCE [LARGE SCALE GENOMIC DNA]</scope>
    <source>
        <strain evidence="5 6">TNS-C-14</strain>
    </source>
</reference>
<dbReference type="GO" id="GO:0005681">
    <property type="term" value="C:spliceosomal complex"/>
    <property type="evidence" value="ECO:0007669"/>
    <property type="project" value="TreeGrafter"/>
</dbReference>
<comment type="similarity">
    <text evidence="2">Belongs to the BUD31 (G10) family.</text>
</comment>
<dbReference type="GO" id="GO:0000398">
    <property type="term" value="P:mRNA splicing, via spliceosome"/>
    <property type="evidence" value="ECO:0007669"/>
    <property type="project" value="TreeGrafter"/>
</dbReference>
<keyword evidence="3" id="KW-0539">Nucleus</keyword>
<accession>A0AAN7YWA9</accession>
<dbReference type="PRINTS" id="PR00322">
    <property type="entry name" value="G10"/>
</dbReference>
<name>A0AAN7YWA9_9MYCE</name>
<dbReference type="Proteomes" id="UP001344447">
    <property type="component" value="Unassembled WGS sequence"/>
</dbReference>
<proteinExistence type="inferred from homology"/>
<keyword evidence="6" id="KW-1185">Reference proteome</keyword>
<comment type="subcellular location">
    <subcellularLocation>
        <location evidence="1">Nucleus</location>
    </subcellularLocation>
</comment>
<dbReference type="Pfam" id="PF01125">
    <property type="entry name" value="BUD31"/>
    <property type="match status" value="1"/>
</dbReference>
<dbReference type="PANTHER" id="PTHR19411:SF0">
    <property type="entry name" value="PROTEIN BUD31 HOMOLOG"/>
    <property type="match status" value="1"/>
</dbReference>
<evidence type="ECO:0000256" key="4">
    <source>
        <dbReference type="SAM" id="MobiDB-lite"/>
    </source>
</evidence>
<evidence type="ECO:0000313" key="6">
    <source>
        <dbReference type="Proteomes" id="UP001344447"/>
    </source>
</evidence>
<protein>
    <submittedName>
        <fullName evidence="5">Uncharacterized protein</fullName>
    </submittedName>
</protein>
<organism evidence="5 6">
    <name type="scientific">Dictyostelium firmibasis</name>
    <dbReference type="NCBI Taxonomy" id="79012"/>
    <lineage>
        <taxon>Eukaryota</taxon>
        <taxon>Amoebozoa</taxon>
        <taxon>Evosea</taxon>
        <taxon>Eumycetozoa</taxon>
        <taxon>Dictyostelia</taxon>
        <taxon>Dictyosteliales</taxon>
        <taxon>Dictyosteliaceae</taxon>
        <taxon>Dictyostelium</taxon>
    </lineage>
</organism>
<evidence type="ECO:0000256" key="2">
    <source>
        <dbReference type="ARBA" id="ARBA00005287"/>
    </source>
</evidence>